<dbReference type="OrthoDB" id="3245657at2759"/>
<organism evidence="2 3">
    <name type="scientific">Phanerochaete carnosa (strain HHB-10118-sp)</name>
    <name type="common">White-rot fungus</name>
    <name type="synonym">Peniophora carnosa</name>
    <dbReference type="NCBI Taxonomy" id="650164"/>
    <lineage>
        <taxon>Eukaryota</taxon>
        <taxon>Fungi</taxon>
        <taxon>Dikarya</taxon>
        <taxon>Basidiomycota</taxon>
        <taxon>Agaricomycotina</taxon>
        <taxon>Agaricomycetes</taxon>
        <taxon>Polyporales</taxon>
        <taxon>Phanerochaetaceae</taxon>
        <taxon>Phanerochaete</taxon>
    </lineage>
</organism>
<evidence type="ECO:0000313" key="3">
    <source>
        <dbReference type="Proteomes" id="UP000008370"/>
    </source>
</evidence>
<keyword evidence="1" id="KW-0472">Membrane</keyword>
<proteinExistence type="predicted"/>
<feature type="transmembrane region" description="Helical" evidence="1">
    <location>
        <begin position="6"/>
        <end position="23"/>
    </location>
</feature>
<dbReference type="RefSeq" id="XP_007389735.1">
    <property type="nucleotide sequence ID" value="XM_007389673.1"/>
</dbReference>
<dbReference type="Proteomes" id="UP000008370">
    <property type="component" value="Unassembled WGS sequence"/>
</dbReference>
<keyword evidence="1" id="KW-0812">Transmembrane</keyword>
<dbReference type="KEGG" id="pco:PHACADRAFT_132766"/>
<keyword evidence="1" id="KW-1133">Transmembrane helix</keyword>
<dbReference type="AlphaFoldDB" id="K5WM51"/>
<keyword evidence="3" id="KW-1185">Reference proteome</keyword>
<dbReference type="Gene3D" id="2.60.120.260">
    <property type="entry name" value="Galactose-binding domain-like"/>
    <property type="match status" value="1"/>
</dbReference>
<accession>K5WM51</accession>
<dbReference type="GeneID" id="18908241"/>
<gene>
    <name evidence="2" type="ORF">PHACADRAFT_132766</name>
</gene>
<sequence length="187" mass="20455">MLFAPFSRGYSVVVFIYIFIYFISASRALTNVTVDDQGADPTSTYGMSYTFGWSTGQTCSGCQAQPNPAKAHNGTWHDTTYDPSIEGRNTPQNATFDFTGSAIYVYGILSHSKTSPISSADISFFIDRVKKGNFTFTPTSSKSAYTYSQLLFAAEGLDEASHAFMLQNGRIGGPISLVLLDYLVYSK</sequence>
<dbReference type="EMBL" id="JH930468">
    <property type="protein sequence ID" value="EKM60264.1"/>
    <property type="molecule type" value="Genomic_DNA"/>
</dbReference>
<name>K5WM51_PHACS</name>
<evidence type="ECO:0000256" key="1">
    <source>
        <dbReference type="SAM" id="Phobius"/>
    </source>
</evidence>
<evidence type="ECO:0000313" key="2">
    <source>
        <dbReference type="EMBL" id="EKM60264.1"/>
    </source>
</evidence>
<dbReference type="HOGENOM" id="CLU_081164_2_0_1"/>
<reference evidence="2 3" key="1">
    <citation type="journal article" date="2012" name="BMC Genomics">
        <title>Comparative genomics of the white-rot fungi, Phanerochaete carnosa and P. chrysosporium, to elucidate the genetic basis of the distinct wood types they colonize.</title>
        <authorList>
            <person name="Suzuki H."/>
            <person name="MacDonald J."/>
            <person name="Syed K."/>
            <person name="Salamov A."/>
            <person name="Hori C."/>
            <person name="Aerts A."/>
            <person name="Henrissat B."/>
            <person name="Wiebenga A."/>
            <person name="vanKuyk P.A."/>
            <person name="Barry K."/>
            <person name="Lindquist E."/>
            <person name="LaButti K."/>
            <person name="Lapidus A."/>
            <person name="Lucas S."/>
            <person name="Coutinho P."/>
            <person name="Gong Y."/>
            <person name="Samejima M."/>
            <person name="Mahadevan R."/>
            <person name="Abou-Zaid M."/>
            <person name="de Vries R.P."/>
            <person name="Igarashi K."/>
            <person name="Yadav J.S."/>
            <person name="Grigoriev I.V."/>
            <person name="Master E.R."/>
        </authorList>
    </citation>
    <scope>NUCLEOTIDE SEQUENCE [LARGE SCALE GENOMIC DNA]</scope>
    <source>
        <strain evidence="2 3">HHB-10118-sp</strain>
    </source>
</reference>
<protein>
    <submittedName>
        <fullName evidence="2">Uncharacterized protein</fullName>
    </submittedName>
</protein>
<dbReference type="InParanoid" id="K5WM51"/>
<dbReference type="STRING" id="650164.K5WM51"/>